<organism evidence="1 2">
    <name type="scientific">Gadus morhua</name>
    <name type="common">Atlantic cod</name>
    <dbReference type="NCBI Taxonomy" id="8049"/>
    <lineage>
        <taxon>Eukaryota</taxon>
        <taxon>Metazoa</taxon>
        <taxon>Chordata</taxon>
        <taxon>Craniata</taxon>
        <taxon>Vertebrata</taxon>
        <taxon>Euteleostomi</taxon>
        <taxon>Actinopterygii</taxon>
        <taxon>Neopterygii</taxon>
        <taxon>Teleostei</taxon>
        <taxon>Neoteleostei</taxon>
        <taxon>Acanthomorphata</taxon>
        <taxon>Zeiogadaria</taxon>
        <taxon>Gadariae</taxon>
        <taxon>Gadiformes</taxon>
        <taxon>Gadoidei</taxon>
        <taxon>Gadidae</taxon>
        <taxon>Gadus</taxon>
    </lineage>
</organism>
<dbReference type="GeneTree" id="ENSGT00940000163832"/>
<dbReference type="Proteomes" id="UP000694546">
    <property type="component" value="Chromosome 10"/>
</dbReference>
<dbReference type="OMA" id="MYGRNAE"/>
<evidence type="ECO:0000313" key="1">
    <source>
        <dbReference type="Ensembl" id="ENSGMOP00000024653.1"/>
    </source>
</evidence>
<protein>
    <recommendedName>
        <fullName evidence="3">Selenoprotein H</fullName>
    </recommendedName>
</protein>
<name>A0A8C5A184_GADMO</name>
<dbReference type="Ensembl" id="ENSGMOT00000076386.1">
    <property type="protein sequence ID" value="ENSGMOP00000024653.1"/>
    <property type="gene ID" value="ENSGMOG00000024272.1"/>
</dbReference>
<evidence type="ECO:0000313" key="2">
    <source>
        <dbReference type="Proteomes" id="UP000694546"/>
    </source>
</evidence>
<dbReference type="GO" id="GO:0005794">
    <property type="term" value="C:Golgi apparatus"/>
    <property type="evidence" value="ECO:0007669"/>
    <property type="project" value="TreeGrafter"/>
</dbReference>
<proteinExistence type="predicted"/>
<reference evidence="1" key="1">
    <citation type="submission" date="2025-08" db="UniProtKB">
        <authorList>
            <consortium name="Ensembl"/>
        </authorList>
    </citation>
    <scope>IDENTIFICATION</scope>
</reference>
<reference evidence="1" key="2">
    <citation type="submission" date="2025-09" db="UniProtKB">
        <authorList>
            <consortium name="Ensembl"/>
        </authorList>
    </citation>
    <scope>IDENTIFICATION</scope>
</reference>
<evidence type="ECO:0008006" key="3">
    <source>
        <dbReference type="Google" id="ProtNLM"/>
    </source>
</evidence>
<accession>A0A8C5A184</accession>
<dbReference type="AlphaFoldDB" id="A0A8C5A184"/>
<sequence length="137" mass="15163">MLVLTHRETNDHVVVNAGRRGTKRKADAVQEEKLAAELKEEKEEVEESVSGVYGRNAEGVKEALLTVRPELTVDLNPEKPRGKSFEITLVEGERESILWTGIKKGPPRKLKFPEPAVVVAALEEALEVAPKEAVKTE</sequence>
<dbReference type="PANTHER" id="PTHR33638">
    <property type="entry name" value="SELENOPROTEIN H"/>
    <property type="match status" value="1"/>
</dbReference>
<dbReference type="InterPro" id="IPR052674">
    <property type="entry name" value="SelWTH-like"/>
</dbReference>
<keyword evidence="2" id="KW-1185">Reference proteome</keyword>
<dbReference type="PANTHER" id="PTHR33638:SF1">
    <property type="entry name" value="SELENOPROTEIN H"/>
    <property type="match status" value="1"/>
</dbReference>